<reference evidence="3" key="1">
    <citation type="submission" date="2017-02" db="UniProtKB">
        <authorList>
            <consortium name="WormBaseParasite"/>
        </authorList>
    </citation>
    <scope>IDENTIFICATION</scope>
</reference>
<organism evidence="3">
    <name type="scientific">Anisakis simplex</name>
    <name type="common">Herring worm</name>
    <dbReference type="NCBI Taxonomy" id="6269"/>
    <lineage>
        <taxon>Eukaryota</taxon>
        <taxon>Metazoa</taxon>
        <taxon>Ecdysozoa</taxon>
        <taxon>Nematoda</taxon>
        <taxon>Chromadorea</taxon>
        <taxon>Rhabditida</taxon>
        <taxon>Spirurina</taxon>
        <taxon>Ascaridomorpha</taxon>
        <taxon>Ascaridoidea</taxon>
        <taxon>Anisakidae</taxon>
        <taxon>Anisakis</taxon>
        <taxon>Anisakis simplex complex</taxon>
    </lineage>
</organism>
<evidence type="ECO:0000313" key="3">
    <source>
        <dbReference type="WBParaSite" id="ASIM_0001076701-mRNA-1"/>
    </source>
</evidence>
<name>A0A0M3JS40_ANISI</name>
<dbReference type="Proteomes" id="UP000267096">
    <property type="component" value="Unassembled WGS sequence"/>
</dbReference>
<keyword evidence="2" id="KW-1185">Reference proteome</keyword>
<protein>
    <submittedName>
        <fullName evidence="3">Transposase</fullName>
    </submittedName>
</protein>
<proteinExistence type="predicted"/>
<evidence type="ECO:0000313" key="2">
    <source>
        <dbReference type="Proteomes" id="UP000267096"/>
    </source>
</evidence>
<dbReference type="WBParaSite" id="ASIM_0001076701-mRNA-1">
    <property type="protein sequence ID" value="ASIM_0001076701-mRNA-1"/>
    <property type="gene ID" value="ASIM_0001076701"/>
</dbReference>
<accession>A0A0M3JS40</accession>
<dbReference type="OrthoDB" id="10070415at2759"/>
<evidence type="ECO:0000313" key="1">
    <source>
        <dbReference type="EMBL" id="VDK42779.1"/>
    </source>
</evidence>
<sequence>MSETIQRLKSARTPGNDGLPREIFKCGDRRLIQRLTALDRYIWEHEEPPQELTDAQIVHIFNAKAIEQPAIWFVQTTKDPVWSCSEPICFTRDQQRHPTRESVWSWLHRYDIQRSLTTAEMSRKKTADPFTVFVGLIKAFDLVNRSGLWSVSRRIGCST</sequence>
<dbReference type="AlphaFoldDB" id="A0A0M3JS40"/>
<dbReference type="EMBL" id="UYRR01030994">
    <property type="protein sequence ID" value="VDK42779.1"/>
    <property type="molecule type" value="Genomic_DNA"/>
</dbReference>
<gene>
    <name evidence="1" type="ORF">ASIM_LOCUS10325</name>
</gene>
<reference evidence="1 2" key="2">
    <citation type="submission" date="2018-11" db="EMBL/GenBank/DDBJ databases">
        <authorList>
            <consortium name="Pathogen Informatics"/>
        </authorList>
    </citation>
    <scope>NUCLEOTIDE SEQUENCE [LARGE SCALE GENOMIC DNA]</scope>
</reference>